<keyword evidence="2" id="KW-1133">Transmembrane helix</keyword>
<feature type="transmembrane region" description="Helical" evidence="2">
    <location>
        <begin position="63"/>
        <end position="86"/>
    </location>
</feature>
<reference evidence="4" key="1">
    <citation type="submission" date="2016-11" db="UniProtKB">
        <authorList>
            <consortium name="WormBaseParasite"/>
        </authorList>
    </citation>
    <scope>IDENTIFICATION</scope>
</reference>
<dbReference type="AlphaFoldDB" id="A0A1I7X2R7"/>
<name>A0A1I7X2R7_HETBA</name>
<organism evidence="3 4">
    <name type="scientific">Heterorhabditis bacteriophora</name>
    <name type="common">Entomopathogenic nematode worm</name>
    <dbReference type="NCBI Taxonomy" id="37862"/>
    <lineage>
        <taxon>Eukaryota</taxon>
        <taxon>Metazoa</taxon>
        <taxon>Ecdysozoa</taxon>
        <taxon>Nematoda</taxon>
        <taxon>Chromadorea</taxon>
        <taxon>Rhabditida</taxon>
        <taxon>Rhabditina</taxon>
        <taxon>Rhabditomorpha</taxon>
        <taxon>Strongyloidea</taxon>
        <taxon>Heterorhabditidae</taxon>
        <taxon>Heterorhabditis</taxon>
    </lineage>
</organism>
<feature type="region of interest" description="Disordered" evidence="1">
    <location>
        <begin position="1"/>
        <end position="33"/>
    </location>
</feature>
<feature type="compositionally biased region" description="Polar residues" evidence="1">
    <location>
        <begin position="17"/>
        <end position="33"/>
    </location>
</feature>
<keyword evidence="3" id="KW-1185">Reference proteome</keyword>
<evidence type="ECO:0000313" key="4">
    <source>
        <dbReference type="WBParaSite" id="Hba_11714"/>
    </source>
</evidence>
<keyword evidence="2" id="KW-0472">Membrane</keyword>
<dbReference type="WBParaSite" id="Hba_11714">
    <property type="protein sequence ID" value="Hba_11714"/>
    <property type="gene ID" value="Hba_11714"/>
</dbReference>
<evidence type="ECO:0000256" key="1">
    <source>
        <dbReference type="SAM" id="MobiDB-lite"/>
    </source>
</evidence>
<evidence type="ECO:0000313" key="3">
    <source>
        <dbReference type="Proteomes" id="UP000095283"/>
    </source>
</evidence>
<evidence type="ECO:0000256" key="2">
    <source>
        <dbReference type="SAM" id="Phobius"/>
    </source>
</evidence>
<sequence>MESVLEALKSSDKESTEQPCTSPPSNAKPEQTSSACISLPPVAKEHADHVVGMLLKFAVQTNFYVFYLIVLALVSVMPKTLLLQTVRPIQRAIISCLNSNHSSIGISFVLVYLKIFRSIFRSWKKPLESILRMFLKEWIQTEKKACV</sequence>
<accession>A0A1I7X2R7</accession>
<dbReference type="Proteomes" id="UP000095283">
    <property type="component" value="Unplaced"/>
</dbReference>
<protein>
    <submittedName>
        <fullName evidence="4">Transmembrane protein</fullName>
    </submittedName>
</protein>
<proteinExistence type="predicted"/>
<keyword evidence="2" id="KW-0812">Transmembrane</keyword>